<dbReference type="EMBL" id="LUGG01000009">
    <property type="protein sequence ID" value="OBZ72709.1"/>
    <property type="molecule type" value="Genomic_DNA"/>
</dbReference>
<organism evidence="1 2">
    <name type="scientific">Grifola frondosa</name>
    <name type="common">Maitake</name>
    <name type="synonym">Polyporus frondosus</name>
    <dbReference type="NCBI Taxonomy" id="5627"/>
    <lineage>
        <taxon>Eukaryota</taxon>
        <taxon>Fungi</taxon>
        <taxon>Dikarya</taxon>
        <taxon>Basidiomycota</taxon>
        <taxon>Agaricomycotina</taxon>
        <taxon>Agaricomycetes</taxon>
        <taxon>Polyporales</taxon>
        <taxon>Grifolaceae</taxon>
        <taxon>Grifola</taxon>
    </lineage>
</organism>
<evidence type="ECO:0000313" key="1">
    <source>
        <dbReference type="EMBL" id="OBZ72709.1"/>
    </source>
</evidence>
<name>A0A1C7M8J0_GRIFR</name>
<protein>
    <submittedName>
        <fullName evidence="1">Uncharacterized protein</fullName>
    </submittedName>
</protein>
<dbReference type="AlphaFoldDB" id="A0A1C7M8J0"/>
<keyword evidence="2" id="KW-1185">Reference proteome</keyword>
<reference evidence="1 2" key="1">
    <citation type="submission" date="2016-03" db="EMBL/GenBank/DDBJ databases">
        <title>Whole genome sequencing of Grifola frondosa 9006-11.</title>
        <authorList>
            <person name="Min B."/>
            <person name="Park H."/>
            <person name="Kim J.-G."/>
            <person name="Cho H."/>
            <person name="Oh Y.-L."/>
            <person name="Kong W.-S."/>
            <person name="Choi I.-G."/>
        </authorList>
    </citation>
    <scope>NUCLEOTIDE SEQUENCE [LARGE SCALE GENOMIC DNA]</scope>
    <source>
        <strain evidence="1 2">9006-11</strain>
    </source>
</reference>
<comment type="caution">
    <text evidence="1">The sequence shown here is derived from an EMBL/GenBank/DDBJ whole genome shotgun (WGS) entry which is preliminary data.</text>
</comment>
<dbReference type="Proteomes" id="UP000092993">
    <property type="component" value="Unassembled WGS sequence"/>
</dbReference>
<accession>A0A1C7M8J0</accession>
<proteinExistence type="predicted"/>
<sequence>MLIFLSTHSKSEKNHRWYNVQLDYTVQPEIGTLGCKNSDNSWPLICCGTYHVLGKKSLLLKYIVRITPWKQSI</sequence>
<gene>
    <name evidence="1" type="ORF">A0H81_08051</name>
</gene>
<evidence type="ECO:0000313" key="2">
    <source>
        <dbReference type="Proteomes" id="UP000092993"/>
    </source>
</evidence>